<keyword evidence="3" id="KW-0804">Transcription</keyword>
<name>A0ABV6KBR8_9BACI</name>
<dbReference type="PROSITE" id="PS01124">
    <property type="entry name" value="HTH_ARAC_FAMILY_2"/>
    <property type="match status" value="1"/>
</dbReference>
<evidence type="ECO:0000259" key="5">
    <source>
        <dbReference type="PROSITE" id="PS01124"/>
    </source>
</evidence>
<dbReference type="PANTHER" id="PTHR43280:SF28">
    <property type="entry name" value="HTH-TYPE TRANSCRIPTIONAL ACTIVATOR RHAS"/>
    <property type="match status" value="1"/>
</dbReference>
<keyword evidence="1" id="KW-0805">Transcription regulation</keyword>
<keyword evidence="8" id="KW-1185">Reference proteome</keyword>
<dbReference type="InterPro" id="IPR018062">
    <property type="entry name" value="HTH_AraC-typ_CS"/>
</dbReference>
<dbReference type="RefSeq" id="WP_335960462.1">
    <property type="nucleotide sequence ID" value="NZ_JAXBLX010000010.1"/>
</dbReference>
<dbReference type="Gene3D" id="3.40.50.2300">
    <property type="match status" value="1"/>
</dbReference>
<feature type="domain" description="HTH araC/xylS-type" evidence="5">
    <location>
        <begin position="150"/>
        <end position="248"/>
    </location>
</feature>
<dbReference type="InterPro" id="IPR001789">
    <property type="entry name" value="Sig_transdc_resp-reg_receiver"/>
</dbReference>
<proteinExistence type="predicted"/>
<dbReference type="Pfam" id="PF12833">
    <property type="entry name" value="HTH_18"/>
    <property type="match status" value="1"/>
</dbReference>
<reference evidence="7 8" key="1">
    <citation type="submission" date="2024-09" db="EMBL/GenBank/DDBJ databases">
        <authorList>
            <person name="Sun Q."/>
            <person name="Mori K."/>
        </authorList>
    </citation>
    <scope>NUCLEOTIDE SEQUENCE [LARGE SCALE GENOMIC DNA]</scope>
    <source>
        <strain evidence="7 8">NCAIM B.02610</strain>
    </source>
</reference>
<gene>
    <name evidence="7" type="ORF">ACFFHM_09690</name>
</gene>
<keyword evidence="2" id="KW-0238">DNA-binding</keyword>
<organism evidence="7 8">
    <name type="scientific">Halalkalibacter kiskunsagensis</name>
    <dbReference type="NCBI Taxonomy" id="1548599"/>
    <lineage>
        <taxon>Bacteria</taxon>
        <taxon>Bacillati</taxon>
        <taxon>Bacillota</taxon>
        <taxon>Bacilli</taxon>
        <taxon>Bacillales</taxon>
        <taxon>Bacillaceae</taxon>
        <taxon>Halalkalibacter</taxon>
    </lineage>
</organism>
<evidence type="ECO:0000313" key="7">
    <source>
        <dbReference type="EMBL" id="MFC0470757.1"/>
    </source>
</evidence>
<protein>
    <submittedName>
        <fullName evidence="7">Helix-turn-helix domain-containing protein</fullName>
    </submittedName>
</protein>
<comment type="caution">
    <text evidence="4">Lacks conserved residue(s) required for the propagation of feature annotation.</text>
</comment>
<evidence type="ECO:0000256" key="1">
    <source>
        <dbReference type="ARBA" id="ARBA00023015"/>
    </source>
</evidence>
<comment type="caution">
    <text evidence="7">The sequence shown here is derived from an EMBL/GenBank/DDBJ whole genome shotgun (WGS) entry which is preliminary data.</text>
</comment>
<dbReference type="SMART" id="SM00448">
    <property type="entry name" value="REC"/>
    <property type="match status" value="1"/>
</dbReference>
<dbReference type="Gene3D" id="1.10.10.60">
    <property type="entry name" value="Homeodomain-like"/>
    <property type="match status" value="2"/>
</dbReference>
<evidence type="ECO:0000256" key="4">
    <source>
        <dbReference type="PROSITE-ProRule" id="PRU00169"/>
    </source>
</evidence>
<accession>A0ABV6KBR8</accession>
<dbReference type="SUPFAM" id="SSF46689">
    <property type="entry name" value="Homeodomain-like"/>
    <property type="match status" value="2"/>
</dbReference>
<dbReference type="Proteomes" id="UP001589838">
    <property type="component" value="Unassembled WGS sequence"/>
</dbReference>
<dbReference type="PROSITE" id="PS00041">
    <property type="entry name" value="HTH_ARAC_FAMILY_1"/>
    <property type="match status" value="1"/>
</dbReference>
<sequence>MYKIMLVDPNQYSREKMKKMLDYKQCGFDLQDYAESQGSALDLVKKQPYELIIINMTQLNQEGLQVCENIRKESSIPIILIGGSKNFQLARKALSLRVSDYLPDPVEPDEFKTCLFTIKQDIEDYAITHRKSKLAKRTIHSNKSTTNIIEKVKTYVEEEISENITLKKISDILNYNCSYLGQKFKFQEKMTFNEYLLQQRMEKAKLLLDNTNMKIYEIANEVGYSELDWFYKKFKAYTGVSASEYRKLSV</sequence>
<evidence type="ECO:0000256" key="2">
    <source>
        <dbReference type="ARBA" id="ARBA00023125"/>
    </source>
</evidence>
<feature type="domain" description="Response regulatory" evidence="6">
    <location>
        <begin position="3"/>
        <end position="119"/>
    </location>
</feature>
<dbReference type="SUPFAM" id="SSF52172">
    <property type="entry name" value="CheY-like"/>
    <property type="match status" value="1"/>
</dbReference>
<evidence type="ECO:0000256" key="3">
    <source>
        <dbReference type="ARBA" id="ARBA00023163"/>
    </source>
</evidence>
<dbReference type="EMBL" id="JBHLUX010000025">
    <property type="protein sequence ID" value="MFC0470757.1"/>
    <property type="molecule type" value="Genomic_DNA"/>
</dbReference>
<dbReference type="PROSITE" id="PS50110">
    <property type="entry name" value="RESPONSE_REGULATORY"/>
    <property type="match status" value="1"/>
</dbReference>
<evidence type="ECO:0000259" key="6">
    <source>
        <dbReference type="PROSITE" id="PS50110"/>
    </source>
</evidence>
<dbReference type="PANTHER" id="PTHR43280">
    <property type="entry name" value="ARAC-FAMILY TRANSCRIPTIONAL REGULATOR"/>
    <property type="match status" value="1"/>
</dbReference>
<dbReference type="InterPro" id="IPR011006">
    <property type="entry name" value="CheY-like_superfamily"/>
</dbReference>
<dbReference type="InterPro" id="IPR009057">
    <property type="entry name" value="Homeodomain-like_sf"/>
</dbReference>
<dbReference type="InterPro" id="IPR018060">
    <property type="entry name" value="HTH_AraC"/>
</dbReference>
<dbReference type="SMART" id="SM00342">
    <property type="entry name" value="HTH_ARAC"/>
    <property type="match status" value="1"/>
</dbReference>
<dbReference type="Pfam" id="PF00072">
    <property type="entry name" value="Response_reg"/>
    <property type="match status" value="1"/>
</dbReference>
<evidence type="ECO:0000313" key="8">
    <source>
        <dbReference type="Proteomes" id="UP001589838"/>
    </source>
</evidence>